<dbReference type="Gene3D" id="1.50.10.10">
    <property type="match status" value="1"/>
</dbReference>
<dbReference type="InterPro" id="IPR012341">
    <property type="entry name" value="6hp_glycosidase-like_sf"/>
</dbReference>
<dbReference type="PANTHER" id="PTHR33886:SF8">
    <property type="entry name" value="UNSATURATED RHAMNOGALACTURONAN HYDROLASE (EUROFUNG)"/>
    <property type="match status" value="1"/>
</dbReference>
<dbReference type="InterPro" id="IPR052043">
    <property type="entry name" value="PolySaccharide_Degr_Enz"/>
</dbReference>
<evidence type="ECO:0000313" key="2">
    <source>
        <dbReference type="EMBL" id="MFC5406801.1"/>
    </source>
</evidence>
<dbReference type="EMBL" id="JBHSMI010000062">
    <property type="protein sequence ID" value="MFC5406801.1"/>
    <property type="molecule type" value="Genomic_DNA"/>
</dbReference>
<dbReference type="Pfam" id="PF07470">
    <property type="entry name" value="Glyco_hydro_88"/>
    <property type="match status" value="1"/>
</dbReference>
<dbReference type="PANTHER" id="PTHR33886">
    <property type="entry name" value="UNSATURATED RHAMNOGALACTURONAN HYDROLASE (EUROFUNG)"/>
    <property type="match status" value="1"/>
</dbReference>
<dbReference type="GO" id="GO:0016787">
    <property type="term" value="F:hydrolase activity"/>
    <property type="evidence" value="ECO:0007669"/>
    <property type="project" value="UniProtKB-KW"/>
</dbReference>
<dbReference type="SUPFAM" id="SSF48208">
    <property type="entry name" value="Six-hairpin glycosidases"/>
    <property type="match status" value="1"/>
</dbReference>
<organism evidence="2 3">
    <name type="scientific">Cohnella soli</name>
    <dbReference type="NCBI Taxonomy" id="425005"/>
    <lineage>
        <taxon>Bacteria</taxon>
        <taxon>Bacillati</taxon>
        <taxon>Bacillota</taxon>
        <taxon>Bacilli</taxon>
        <taxon>Bacillales</taxon>
        <taxon>Paenibacillaceae</taxon>
        <taxon>Cohnella</taxon>
    </lineage>
</organism>
<evidence type="ECO:0000256" key="1">
    <source>
        <dbReference type="ARBA" id="ARBA00022801"/>
    </source>
</evidence>
<dbReference type="Proteomes" id="UP001596113">
    <property type="component" value="Unassembled WGS sequence"/>
</dbReference>
<keyword evidence="3" id="KW-1185">Reference proteome</keyword>
<evidence type="ECO:0000313" key="3">
    <source>
        <dbReference type="Proteomes" id="UP001596113"/>
    </source>
</evidence>
<dbReference type="InterPro" id="IPR008928">
    <property type="entry name" value="6-hairpin_glycosidase_sf"/>
</dbReference>
<dbReference type="RefSeq" id="WP_378138899.1">
    <property type="nucleotide sequence ID" value="NZ_JBHSMI010000062.1"/>
</dbReference>
<accession>A0ABW0I336</accession>
<gene>
    <name evidence="2" type="ORF">ACFPOF_29095</name>
</gene>
<sequence length="396" mass="44428">MVYVVASACVLLLVAAIVIIDIVPIAREWLGRIHIGRYADRERWGSDVTKRGLGWLNRTPTIRATDNTRFIALDMLRGNYAKRAIQHWQEASLLLGLAETTDSSPGKDEETRREIKAFLAAKFDEQGRWLHQPQYVDASILAYAVLKLPDAADTYRAAMDETWALIREHIGADGTVLYRKGMANYRYVDTIGFICPFLVRYGLTFNHPECVELAVRQIREYAKQAMPESLYVPFHAYQVSTGYPLGLYGWGRGLGWFAIGLADAWNELPDSHELKPELEATVVRFAKAAMACQGSPGCWHWTVIRAESRPDSSATATLAWFLQQASRIPEIASEASSAVDRAIRYLMSVTRRNGTVDFSQGDTKDIGVYAMLFSTLPFTQGFCIRLFQAASAREKA</sequence>
<dbReference type="InterPro" id="IPR010905">
    <property type="entry name" value="Glyco_hydro_88"/>
</dbReference>
<comment type="caution">
    <text evidence="2">The sequence shown here is derived from an EMBL/GenBank/DDBJ whole genome shotgun (WGS) entry which is preliminary data.</text>
</comment>
<name>A0ABW0I336_9BACL</name>
<protein>
    <submittedName>
        <fullName evidence="2">Glycoside hydrolase family 88 protein</fullName>
    </submittedName>
</protein>
<proteinExistence type="predicted"/>
<keyword evidence="1 2" id="KW-0378">Hydrolase</keyword>
<reference evidence="3" key="1">
    <citation type="journal article" date="2019" name="Int. J. Syst. Evol. Microbiol.">
        <title>The Global Catalogue of Microorganisms (GCM) 10K type strain sequencing project: providing services to taxonomists for standard genome sequencing and annotation.</title>
        <authorList>
            <consortium name="The Broad Institute Genomics Platform"/>
            <consortium name="The Broad Institute Genome Sequencing Center for Infectious Disease"/>
            <person name="Wu L."/>
            <person name="Ma J."/>
        </authorList>
    </citation>
    <scope>NUCLEOTIDE SEQUENCE [LARGE SCALE GENOMIC DNA]</scope>
    <source>
        <strain evidence="3">CGMCC 1.18575</strain>
    </source>
</reference>